<gene>
    <name evidence="1" type="ORF">CCAX7_41490</name>
</gene>
<dbReference type="OrthoDB" id="9553334at2"/>
<dbReference type="EMBL" id="AP025739">
    <property type="protein sequence ID" value="BDI32098.1"/>
    <property type="molecule type" value="Genomic_DNA"/>
</dbReference>
<dbReference type="RefSeq" id="WP_119322205.1">
    <property type="nucleotide sequence ID" value="NZ_AP025739.1"/>
</dbReference>
<accession>A0A402CY11</accession>
<keyword evidence="2" id="KW-1185">Reference proteome</keyword>
<sequence length="354" mass="38856">MKIRLLLLLILALVFPTFARADDLVGPYVYKSSVRLNTQHYLVYWPSPTAKEPQYLTGSWAPKLNFNVQGPLEGGSQISVQFTKPGGVKWIHRDLKTDETDADSFQSFSLDGIDLDKQATMATGEFTLNIVLTNALNGTNKPLYTGKFEVAKFHYGAAPNEVHQADYYVNHDWTLPIGQMSFDDNPENAEAPALLVKLWFRGPLDMQMLAGYLYYNGKQISSTKSEGNVSAPVVVQPGSTRPDLTWSRCTFDFAKVSKGRNGDSANNYDSMFFLDKHPGEYEIKVLRGGKLARSAKFTIGPDGALVDNGLAASNKMGKGVTLIPVTTDLSQDAGASIANYKSLAFYGNPVVGFP</sequence>
<organism evidence="1 2">
    <name type="scientific">Capsulimonas corticalis</name>
    <dbReference type="NCBI Taxonomy" id="2219043"/>
    <lineage>
        <taxon>Bacteria</taxon>
        <taxon>Bacillati</taxon>
        <taxon>Armatimonadota</taxon>
        <taxon>Armatimonadia</taxon>
        <taxon>Capsulimonadales</taxon>
        <taxon>Capsulimonadaceae</taxon>
        <taxon>Capsulimonas</taxon>
    </lineage>
</organism>
<dbReference type="KEGG" id="ccot:CCAX7_41490"/>
<name>A0A402CY11_9BACT</name>
<evidence type="ECO:0000313" key="2">
    <source>
        <dbReference type="Proteomes" id="UP000287394"/>
    </source>
</evidence>
<evidence type="ECO:0000313" key="1">
    <source>
        <dbReference type="EMBL" id="BDI32098.1"/>
    </source>
</evidence>
<protein>
    <submittedName>
        <fullName evidence="1">Uncharacterized protein</fullName>
    </submittedName>
</protein>
<reference evidence="1 2" key="1">
    <citation type="journal article" date="2019" name="Int. J. Syst. Evol. Microbiol.">
        <title>Capsulimonas corticalis gen. nov., sp. nov., an aerobic capsulated bacterium, of a novel bacterial order, Capsulimonadales ord. nov., of the class Armatimonadia of the phylum Armatimonadetes.</title>
        <authorList>
            <person name="Li J."/>
            <person name="Kudo C."/>
            <person name="Tonouchi A."/>
        </authorList>
    </citation>
    <scope>NUCLEOTIDE SEQUENCE [LARGE SCALE GENOMIC DNA]</scope>
    <source>
        <strain evidence="1 2">AX-7</strain>
    </source>
</reference>
<dbReference type="AlphaFoldDB" id="A0A402CY11"/>
<proteinExistence type="predicted"/>
<dbReference type="Proteomes" id="UP000287394">
    <property type="component" value="Chromosome"/>
</dbReference>